<protein>
    <submittedName>
        <fullName evidence="7">Oligosaccharide flippase family protein</fullName>
    </submittedName>
</protein>
<gene>
    <name evidence="7" type="ORF">ITJ86_01295</name>
</gene>
<feature type="transmembrane region" description="Helical" evidence="6">
    <location>
        <begin position="426"/>
        <end position="445"/>
    </location>
</feature>
<accession>A0ABS0EIM5</accession>
<dbReference type="RefSeq" id="WP_195869793.1">
    <property type="nucleotide sequence ID" value="NZ_JADOET010000001.1"/>
</dbReference>
<sequence length="493" mass="56342">MEKTNNTQQASWIAIGSLFSFGFGIVSSMILSRYFLKEDYGTYKQVIYVYTTMLTVFTLGLPKAFSYFLPRVDENQAKSLIKKITNLFFLLGGIFSVILFFGSDYIAVFLRNPDLAYALKVFSPVPFLMLPTMGLEGVLATFRKTKFMALYTVTTRVMMLFCVAIPVMLFGGGYIEAIIGFSIASFVSFLLALYLKYYPVKDKGNDPTETSYKEIFKFSLPLLTASVWGILISSADQFFISRYFGSEVFAEFSNGALKLPFVAMIMGATSTVLSPVFSKMSHEKLDPQTEVLPLWKSVFEKSAMLIYPLLIYTWVFADVIMILLYGQQYKISSVYFRIFNTINFFDIIVFAPLLINTGKVRYYANVHMLIAVIVIILEYLSVLIFNSPFAISAVSLFCQLVKIYLLLRVVAKYFNVTMIQLFPLKLISKILLPSILLLGIEYHIFTKLLELNPFLTLILSFLIYIILFYFYSLRIELDYKSIVRPLTSKLKNK</sequence>
<dbReference type="Proteomes" id="UP000611215">
    <property type="component" value="Unassembled WGS sequence"/>
</dbReference>
<feature type="transmembrane region" description="Helical" evidence="6">
    <location>
        <begin position="87"/>
        <end position="109"/>
    </location>
</feature>
<evidence type="ECO:0000256" key="6">
    <source>
        <dbReference type="SAM" id="Phobius"/>
    </source>
</evidence>
<comment type="caution">
    <text evidence="7">The sequence shown here is derived from an EMBL/GenBank/DDBJ whole genome shotgun (WGS) entry which is preliminary data.</text>
</comment>
<feature type="transmembrane region" description="Helical" evidence="6">
    <location>
        <begin position="305"/>
        <end position="328"/>
    </location>
</feature>
<feature type="transmembrane region" description="Helical" evidence="6">
    <location>
        <begin position="391"/>
        <end position="414"/>
    </location>
</feature>
<keyword evidence="4 6" id="KW-1133">Transmembrane helix</keyword>
<dbReference type="PANTHER" id="PTHR30250">
    <property type="entry name" value="PST FAMILY PREDICTED COLANIC ACID TRANSPORTER"/>
    <property type="match status" value="1"/>
</dbReference>
<feature type="transmembrane region" description="Helical" evidence="6">
    <location>
        <begin position="121"/>
        <end position="142"/>
    </location>
</feature>
<name>A0ABS0EIM5_9FLAO</name>
<comment type="subcellular location">
    <subcellularLocation>
        <location evidence="1">Cell membrane</location>
        <topology evidence="1">Multi-pass membrane protein</topology>
    </subcellularLocation>
</comment>
<feature type="transmembrane region" description="Helical" evidence="6">
    <location>
        <begin position="451"/>
        <end position="471"/>
    </location>
</feature>
<evidence type="ECO:0000256" key="5">
    <source>
        <dbReference type="ARBA" id="ARBA00023136"/>
    </source>
</evidence>
<organism evidence="7 8">
    <name type="scientific">Winogradskyella marina</name>
    <dbReference type="NCBI Taxonomy" id="2785530"/>
    <lineage>
        <taxon>Bacteria</taxon>
        <taxon>Pseudomonadati</taxon>
        <taxon>Bacteroidota</taxon>
        <taxon>Flavobacteriia</taxon>
        <taxon>Flavobacteriales</taxon>
        <taxon>Flavobacteriaceae</taxon>
        <taxon>Winogradskyella</taxon>
    </lineage>
</organism>
<dbReference type="InterPro" id="IPR050833">
    <property type="entry name" value="Poly_Biosynth_Transport"/>
</dbReference>
<feature type="transmembrane region" description="Helical" evidence="6">
    <location>
        <begin position="215"/>
        <end position="235"/>
    </location>
</feature>
<keyword evidence="8" id="KW-1185">Reference proteome</keyword>
<evidence type="ECO:0000256" key="4">
    <source>
        <dbReference type="ARBA" id="ARBA00022989"/>
    </source>
</evidence>
<dbReference type="Pfam" id="PF13440">
    <property type="entry name" value="Polysacc_synt_3"/>
    <property type="match status" value="1"/>
</dbReference>
<feature type="transmembrane region" description="Helical" evidence="6">
    <location>
        <begin position="255"/>
        <end position="277"/>
    </location>
</feature>
<feature type="transmembrane region" description="Helical" evidence="6">
    <location>
        <begin position="362"/>
        <end position="385"/>
    </location>
</feature>
<proteinExistence type="predicted"/>
<keyword evidence="5 6" id="KW-0472">Membrane</keyword>
<feature type="transmembrane region" description="Helical" evidence="6">
    <location>
        <begin position="177"/>
        <end position="195"/>
    </location>
</feature>
<evidence type="ECO:0000313" key="7">
    <source>
        <dbReference type="EMBL" id="MBF8148511.1"/>
    </source>
</evidence>
<reference evidence="7 8" key="1">
    <citation type="submission" date="2020-11" db="EMBL/GenBank/DDBJ databases">
        <title>Winogradskyella marina sp. nov., isolated from marine sediment.</title>
        <authorList>
            <person name="Bo J."/>
            <person name="Wang S."/>
            <person name="Song X."/>
            <person name="Du Z."/>
        </authorList>
    </citation>
    <scope>NUCLEOTIDE SEQUENCE [LARGE SCALE GENOMIC DNA]</scope>
    <source>
        <strain evidence="7 8">F6397</strain>
    </source>
</reference>
<feature type="transmembrane region" description="Helical" evidence="6">
    <location>
        <begin position="149"/>
        <end position="171"/>
    </location>
</feature>
<dbReference type="EMBL" id="JADOET010000001">
    <property type="protein sequence ID" value="MBF8148511.1"/>
    <property type="molecule type" value="Genomic_DNA"/>
</dbReference>
<evidence type="ECO:0000256" key="3">
    <source>
        <dbReference type="ARBA" id="ARBA00022692"/>
    </source>
</evidence>
<feature type="transmembrane region" description="Helical" evidence="6">
    <location>
        <begin position="47"/>
        <end position="66"/>
    </location>
</feature>
<feature type="transmembrane region" description="Helical" evidence="6">
    <location>
        <begin position="12"/>
        <end position="35"/>
    </location>
</feature>
<keyword evidence="2" id="KW-1003">Cell membrane</keyword>
<keyword evidence="3 6" id="KW-0812">Transmembrane</keyword>
<feature type="transmembrane region" description="Helical" evidence="6">
    <location>
        <begin position="334"/>
        <end position="355"/>
    </location>
</feature>
<evidence type="ECO:0000256" key="2">
    <source>
        <dbReference type="ARBA" id="ARBA00022475"/>
    </source>
</evidence>
<evidence type="ECO:0000313" key="8">
    <source>
        <dbReference type="Proteomes" id="UP000611215"/>
    </source>
</evidence>
<evidence type="ECO:0000256" key="1">
    <source>
        <dbReference type="ARBA" id="ARBA00004651"/>
    </source>
</evidence>
<dbReference type="PANTHER" id="PTHR30250:SF11">
    <property type="entry name" value="O-ANTIGEN TRANSPORTER-RELATED"/>
    <property type="match status" value="1"/>
</dbReference>